<feature type="transmembrane region" description="Helical" evidence="1">
    <location>
        <begin position="5"/>
        <end position="24"/>
    </location>
</feature>
<accession>A0A0D8HF79</accession>
<dbReference type="RefSeq" id="WP_052606184.1">
    <property type="nucleotide sequence ID" value="NZ_JXYS01000078.1"/>
</dbReference>
<evidence type="ECO:0000259" key="2">
    <source>
        <dbReference type="Pfam" id="PF18153"/>
    </source>
</evidence>
<sequence>MSRSIFVKIVAVVVLCVFSAGTWITSGKLNVTWLQYFSASVFLATTLLAIWDLFLWRTIPAQLLPGVPRSIRGTWKGTVASLWDDPQTGERPSPVEVYLVVRQTFKSVSVNLMSKESTSSSSLAQVVDADGTAALSYLYLNQPRTVVRERSSIHHGSAILEVARKPACRLSGRYWTDRDSRGELKFEQRCHRIADDFAEAASYFSALESQTLTLDKNVLTSKSVPSVDHQEEGHS</sequence>
<dbReference type="STRING" id="1280514.AXFE_24820"/>
<evidence type="ECO:0000313" key="4">
    <source>
        <dbReference type="Proteomes" id="UP000032360"/>
    </source>
</evidence>
<dbReference type="OrthoDB" id="3828223at2"/>
<keyword evidence="1" id="KW-1133">Transmembrane helix</keyword>
<comment type="caution">
    <text evidence="3">The sequence shown here is derived from an EMBL/GenBank/DDBJ whole genome shotgun (WGS) entry which is preliminary data.</text>
</comment>
<feature type="domain" description="CD-NTase-associated protein 15" evidence="2">
    <location>
        <begin position="71"/>
        <end position="187"/>
    </location>
</feature>
<name>A0A0D8HF79_9ACTN</name>
<keyword evidence="1" id="KW-0472">Membrane</keyword>
<keyword evidence="4" id="KW-1185">Reference proteome</keyword>
<reference evidence="3 4" key="1">
    <citation type="submission" date="2015-01" db="EMBL/GenBank/DDBJ databases">
        <title>Draft genome of the acidophilic iron oxidizer Acidithrix ferrooxidans strain Py-F3.</title>
        <authorList>
            <person name="Poehlein A."/>
            <person name="Eisen S."/>
            <person name="Schloemann M."/>
            <person name="Johnson B.D."/>
            <person name="Daniel R."/>
            <person name="Muehling M."/>
        </authorList>
    </citation>
    <scope>NUCLEOTIDE SEQUENCE [LARGE SCALE GENOMIC DNA]</scope>
    <source>
        <strain evidence="3 4">Py-F3</strain>
    </source>
</reference>
<dbReference type="AlphaFoldDB" id="A0A0D8HF79"/>
<dbReference type="EMBL" id="JXYS01000078">
    <property type="protein sequence ID" value="KJF16620.1"/>
    <property type="molecule type" value="Genomic_DNA"/>
</dbReference>
<evidence type="ECO:0000256" key="1">
    <source>
        <dbReference type="SAM" id="Phobius"/>
    </source>
</evidence>
<dbReference type="Proteomes" id="UP000032360">
    <property type="component" value="Unassembled WGS sequence"/>
</dbReference>
<organism evidence="3 4">
    <name type="scientific">Acidithrix ferrooxidans</name>
    <dbReference type="NCBI Taxonomy" id="1280514"/>
    <lineage>
        <taxon>Bacteria</taxon>
        <taxon>Bacillati</taxon>
        <taxon>Actinomycetota</taxon>
        <taxon>Acidimicrobiia</taxon>
        <taxon>Acidimicrobiales</taxon>
        <taxon>Acidimicrobiaceae</taxon>
        <taxon>Acidithrix</taxon>
    </lineage>
</organism>
<proteinExistence type="predicted"/>
<dbReference type="Pfam" id="PF18153">
    <property type="entry name" value="Cap15_CD_rec"/>
    <property type="match status" value="1"/>
</dbReference>
<evidence type="ECO:0000313" key="3">
    <source>
        <dbReference type="EMBL" id="KJF16620.1"/>
    </source>
</evidence>
<protein>
    <recommendedName>
        <fullName evidence="2">CD-NTase-associated protein 15 domain-containing protein</fullName>
    </recommendedName>
</protein>
<feature type="transmembrane region" description="Helical" evidence="1">
    <location>
        <begin position="36"/>
        <end position="56"/>
    </location>
</feature>
<dbReference type="InterPro" id="IPR041208">
    <property type="entry name" value="Cap15"/>
</dbReference>
<keyword evidence="1" id="KW-0812">Transmembrane</keyword>
<gene>
    <name evidence="3" type="ORF">AXFE_24820</name>
</gene>